<evidence type="ECO:0000256" key="9">
    <source>
        <dbReference type="ARBA" id="ARBA00022729"/>
    </source>
</evidence>
<dbReference type="GO" id="GO:0005764">
    <property type="term" value="C:lysosome"/>
    <property type="evidence" value="ECO:0000318"/>
    <property type="project" value="GO_Central"/>
</dbReference>
<evidence type="ECO:0000256" key="6">
    <source>
        <dbReference type="ARBA" id="ARBA00011881"/>
    </source>
</evidence>
<comment type="catalytic activity">
    <reaction evidence="2">
        <text>a neolactoside IV(2)-alpha-Fuc-nLc4Cer(d18:0) + H2O = a neolactoside nLc4Cer(d18:0) + L-fucose</text>
        <dbReference type="Rhea" id="RHEA:49308"/>
        <dbReference type="ChEBI" id="CHEBI:2181"/>
        <dbReference type="ChEBI" id="CHEBI:15377"/>
        <dbReference type="ChEBI" id="CHEBI:91119"/>
        <dbReference type="ChEBI" id="CHEBI:91121"/>
    </reaction>
    <physiologicalReaction direction="left-to-right" evidence="2">
        <dbReference type="Rhea" id="RHEA:49309"/>
    </physiologicalReaction>
</comment>
<evidence type="ECO:0000256" key="14">
    <source>
        <dbReference type="ARBA" id="ARBA00023295"/>
    </source>
</evidence>
<dbReference type="PRINTS" id="PR00741">
    <property type="entry name" value="GLHYDRLASE29"/>
</dbReference>
<evidence type="ECO:0000256" key="4">
    <source>
        <dbReference type="ARBA" id="ARBA00004371"/>
    </source>
</evidence>
<evidence type="ECO:0000313" key="21">
    <source>
        <dbReference type="Proteomes" id="UP000002279"/>
    </source>
</evidence>
<dbReference type="InterPro" id="IPR013780">
    <property type="entry name" value="Glyco_hydro_b"/>
</dbReference>
<keyword evidence="10" id="KW-0378">Hydrolase</keyword>
<feature type="region of interest" description="Disordered" evidence="17">
    <location>
        <begin position="1"/>
        <end position="47"/>
    </location>
</feature>
<evidence type="ECO:0000259" key="19">
    <source>
        <dbReference type="Pfam" id="PF16757"/>
    </source>
</evidence>
<keyword evidence="9" id="KW-0732">Signal</keyword>
<feature type="domain" description="Alpha-L-fucosidase C-terminal" evidence="19">
    <location>
        <begin position="429"/>
        <end position="511"/>
    </location>
</feature>
<dbReference type="Proteomes" id="UP000002279">
    <property type="component" value="Unplaced"/>
</dbReference>
<dbReference type="Gene3D" id="3.20.20.80">
    <property type="entry name" value="Glycosidases"/>
    <property type="match status" value="1"/>
</dbReference>
<dbReference type="InterPro" id="IPR031919">
    <property type="entry name" value="Fucosidase_C"/>
</dbReference>
<proteinExistence type="inferred from homology"/>
<dbReference type="InterPro" id="IPR016286">
    <property type="entry name" value="FUC_metazoa-typ"/>
</dbReference>
<dbReference type="EC" id="3.2.1.51" evidence="7"/>
<evidence type="ECO:0000256" key="7">
    <source>
        <dbReference type="ARBA" id="ARBA00012662"/>
    </source>
</evidence>
<keyword evidence="13" id="KW-0458">Lysosome</keyword>
<evidence type="ECO:0000256" key="10">
    <source>
        <dbReference type="ARBA" id="ARBA00022801"/>
    </source>
</evidence>
<dbReference type="Gene3D" id="2.60.40.1180">
    <property type="entry name" value="Golgi alpha-mannosidase II"/>
    <property type="match status" value="1"/>
</dbReference>
<dbReference type="InterPro" id="IPR000933">
    <property type="entry name" value="Glyco_hydro_29"/>
</dbReference>
<gene>
    <name evidence="20" type="primary">FUCA1</name>
</gene>
<dbReference type="FunFam" id="3.20.20.80:FF:000027">
    <property type="entry name" value="Alpha-L-fucosidase"/>
    <property type="match status" value="1"/>
</dbReference>
<evidence type="ECO:0000256" key="2">
    <source>
        <dbReference type="ARBA" id="ARBA00000419"/>
    </source>
</evidence>
<dbReference type="SUPFAM" id="SSF51445">
    <property type="entry name" value="(Trans)glycosidases"/>
    <property type="match status" value="1"/>
</dbReference>
<feature type="compositionally biased region" description="Basic and acidic residues" evidence="17">
    <location>
        <begin position="18"/>
        <end position="29"/>
    </location>
</feature>
<comment type="similarity">
    <text evidence="5">Belongs to the glycosyl hydrolase 29 family.</text>
</comment>
<evidence type="ECO:0000256" key="3">
    <source>
        <dbReference type="ARBA" id="ARBA00004071"/>
    </source>
</evidence>
<keyword evidence="12" id="KW-0325">Glycoprotein</keyword>
<dbReference type="InterPro" id="IPR057739">
    <property type="entry name" value="Glyco_hydro_29_N"/>
</dbReference>
<evidence type="ECO:0000256" key="1">
    <source>
        <dbReference type="ARBA" id="ARBA00000321"/>
    </source>
</evidence>
<dbReference type="GO" id="GO:0006004">
    <property type="term" value="P:fucose metabolic process"/>
    <property type="evidence" value="ECO:0000318"/>
    <property type="project" value="GO_Central"/>
</dbReference>
<dbReference type="FunFam" id="2.60.40.1180:FF:000013">
    <property type="entry name" value="Alpha-L-fucosidase"/>
    <property type="match status" value="1"/>
</dbReference>
<accession>A0A6I8PJN6</accession>
<comment type="subcellular location">
    <subcellularLocation>
        <location evidence="4">Lysosome</location>
    </subcellularLocation>
</comment>
<dbReference type="SMART" id="SM00812">
    <property type="entry name" value="Alpha_L_fucos"/>
    <property type="match status" value="1"/>
</dbReference>
<evidence type="ECO:0000256" key="11">
    <source>
        <dbReference type="ARBA" id="ARBA00023098"/>
    </source>
</evidence>
<dbReference type="AlphaFoldDB" id="A0A6I8PJN6"/>
<dbReference type="PANTHER" id="PTHR10030:SF2">
    <property type="entry name" value="TISSUE ALPHA-L-FUCOSIDASE"/>
    <property type="match status" value="1"/>
</dbReference>
<evidence type="ECO:0000256" key="5">
    <source>
        <dbReference type="ARBA" id="ARBA00007951"/>
    </source>
</evidence>
<dbReference type="PROSITE" id="PS00385">
    <property type="entry name" value="ALPHA_L_FUCOSIDASE"/>
    <property type="match status" value="1"/>
</dbReference>
<dbReference type="InterPro" id="IPR018526">
    <property type="entry name" value="Glyco_hydro_29_CS"/>
</dbReference>
<dbReference type="GO" id="GO:0016139">
    <property type="term" value="P:glycoside catabolic process"/>
    <property type="evidence" value="ECO:0000318"/>
    <property type="project" value="GO_Central"/>
</dbReference>
<evidence type="ECO:0000256" key="16">
    <source>
        <dbReference type="ARBA" id="ARBA00032971"/>
    </source>
</evidence>
<keyword evidence="21" id="KW-1185">Reference proteome</keyword>
<comment type="subunit">
    <text evidence="6">Homotetramer.</text>
</comment>
<dbReference type="GO" id="GO:0006629">
    <property type="term" value="P:lipid metabolic process"/>
    <property type="evidence" value="ECO:0007669"/>
    <property type="project" value="UniProtKB-KW"/>
</dbReference>
<evidence type="ECO:0000256" key="13">
    <source>
        <dbReference type="ARBA" id="ARBA00023228"/>
    </source>
</evidence>
<comment type="function">
    <text evidence="3">Alpha-L-fucosidase is responsible for hydrolyzing the alpha-1,6-linked fucose joined to the reducing-end N-acetylglucosamine of the carbohydrate moieties of glycoproteins.</text>
</comment>
<name>A0A6I8PJN6_ORNAN</name>
<evidence type="ECO:0000313" key="20">
    <source>
        <dbReference type="Ensembl" id="ENSOANP00000052597.1"/>
    </source>
</evidence>
<evidence type="ECO:0000256" key="15">
    <source>
        <dbReference type="ARBA" id="ARBA00031765"/>
    </source>
</evidence>
<organism evidence="20 21">
    <name type="scientific">Ornithorhynchus anatinus</name>
    <name type="common">Duckbill platypus</name>
    <dbReference type="NCBI Taxonomy" id="9258"/>
    <lineage>
        <taxon>Eukaryota</taxon>
        <taxon>Metazoa</taxon>
        <taxon>Chordata</taxon>
        <taxon>Craniata</taxon>
        <taxon>Vertebrata</taxon>
        <taxon>Euteleostomi</taxon>
        <taxon>Mammalia</taxon>
        <taxon>Monotremata</taxon>
        <taxon>Ornithorhynchidae</taxon>
        <taxon>Ornithorhynchus</taxon>
    </lineage>
</organism>
<sequence>MTTGERRPVSSEPPIGREGGRGLRSDHPRPPGACSVRGGRAGPGGGMAAGRGLPLPVLLLVLLLLVQPPGPGAARASRGAEGPSPPYTPDWASLDSRPLPAWFDEAKFGVFVHWGVFSVPSWGSEWFWWHWKGERRPEYDGFMRAHYPPGFSYADFAPQFAAAFFDPEGWARLFEQAGAKYVVLTAKHHEGFTNWGSPVSWNWNSQDVGPHRDLVGELGRALRKRKIRYGLYHSLLEWFHPLYLMDKKNDFQSQYFVLAKTMPELYDLVIRYKPDLIWSDGEWEAPDTYWNATDFLAWLYNESPVRDEVVVNDRWGKDCPCHHGGYYNCADKYRPGTLPDHKWEMCTSVDKMSWGYRRNMEVLQLMSEEEIILELVETVSFGGNYLLNVGPTKDGVIVPIFQEKLLAVGAWLSVNGEAIYASKPWRVQLEKNESKIWYTSKGEDVYAIFNQWPENNVLTLTTPVVHSGTKVTLLGFSGQLKWEEASGLRVSLPVIPPSALPTEFAWTIKLEGVK</sequence>
<dbReference type="GO" id="GO:0004560">
    <property type="term" value="F:alpha-L-fucosidase activity"/>
    <property type="evidence" value="ECO:0000318"/>
    <property type="project" value="GO_Central"/>
</dbReference>
<reference evidence="20" key="1">
    <citation type="submission" date="2025-08" db="UniProtKB">
        <authorList>
            <consortium name="Ensembl"/>
        </authorList>
    </citation>
    <scope>IDENTIFICATION</scope>
    <source>
        <strain evidence="20">Glennie</strain>
    </source>
</reference>
<dbReference type="InParanoid" id="A0A6I8PJN6"/>
<dbReference type="Bgee" id="ENSOANG00000036041">
    <property type="expression patterns" value="Expressed in adult mammalian kidney and 7 other cell types or tissues"/>
</dbReference>
<dbReference type="Pfam" id="PF01120">
    <property type="entry name" value="Alpha_L_fucos"/>
    <property type="match status" value="1"/>
</dbReference>
<dbReference type="GeneTree" id="ENSGT00440000035378"/>
<evidence type="ECO:0000256" key="8">
    <source>
        <dbReference type="ARBA" id="ARBA00014025"/>
    </source>
</evidence>
<evidence type="ECO:0000259" key="18">
    <source>
        <dbReference type="Pfam" id="PF01120"/>
    </source>
</evidence>
<dbReference type="InterPro" id="IPR017853">
    <property type="entry name" value="GH"/>
</dbReference>
<dbReference type="OMA" id="LPEHKWE"/>
<reference evidence="20" key="2">
    <citation type="submission" date="2025-09" db="UniProtKB">
        <authorList>
            <consortium name="Ensembl"/>
        </authorList>
    </citation>
    <scope>IDENTIFICATION</scope>
    <source>
        <strain evidence="20">Glennie</strain>
    </source>
</reference>
<keyword evidence="11" id="KW-0443">Lipid metabolism</keyword>
<evidence type="ECO:0000256" key="12">
    <source>
        <dbReference type="ARBA" id="ARBA00023180"/>
    </source>
</evidence>
<dbReference type="FunCoup" id="A0A6I8PJN6">
    <property type="interactions" value="329"/>
</dbReference>
<dbReference type="Ensembl" id="ENSOANT00000050582.1">
    <property type="protein sequence ID" value="ENSOANP00000052597.1"/>
    <property type="gene ID" value="ENSOANG00000036041.1"/>
</dbReference>
<feature type="domain" description="Glycoside hydrolase family 29 N-terminal" evidence="18">
    <location>
        <begin position="84"/>
        <end position="417"/>
    </location>
</feature>
<dbReference type="Pfam" id="PF16757">
    <property type="entry name" value="Fucosidase_C"/>
    <property type="match status" value="1"/>
</dbReference>
<keyword evidence="14" id="KW-0326">Glycosidase</keyword>
<protein>
    <recommendedName>
        <fullName evidence="8">Tissue alpha-L-fucosidase</fullName>
        <ecNumber evidence="7">3.2.1.51</ecNumber>
    </recommendedName>
    <alternativeName>
        <fullName evidence="15">Alpha-L-fucosidase I</fullName>
    </alternativeName>
    <alternativeName>
        <fullName evidence="16">Alpha-L-fucoside fucohydrolase 1</fullName>
    </alternativeName>
</protein>
<evidence type="ECO:0000256" key="17">
    <source>
        <dbReference type="SAM" id="MobiDB-lite"/>
    </source>
</evidence>
<dbReference type="PANTHER" id="PTHR10030">
    <property type="entry name" value="ALPHA-L-FUCOSIDASE"/>
    <property type="match status" value="1"/>
</dbReference>
<comment type="catalytic activity">
    <reaction evidence="1">
        <text>a neolactoside IV(2)-alpha-Fuc-nLc4Cer(d18:1(4E)) + H2O = a neolactoside nLc4Cer(d18:1(4E)) + L-fucose</text>
        <dbReference type="Rhea" id="RHEA:48224"/>
        <dbReference type="ChEBI" id="CHEBI:2181"/>
        <dbReference type="ChEBI" id="CHEBI:15377"/>
        <dbReference type="ChEBI" id="CHEBI:17006"/>
        <dbReference type="ChEBI" id="CHEBI:28691"/>
    </reaction>
    <physiologicalReaction direction="left-to-right" evidence="1">
        <dbReference type="Rhea" id="RHEA:48225"/>
    </physiologicalReaction>
</comment>